<feature type="region of interest" description="Disordered" evidence="1">
    <location>
        <begin position="247"/>
        <end position="286"/>
    </location>
</feature>
<feature type="compositionally biased region" description="Low complexity" evidence="1">
    <location>
        <begin position="247"/>
        <end position="274"/>
    </location>
</feature>
<dbReference type="Gene3D" id="1.20.1640.10">
    <property type="entry name" value="Multidrug efflux transporter AcrB transmembrane domain"/>
    <property type="match status" value="2"/>
</dbReference>
<feature type="transmembrane region" description="Helical" evidence="2">
    <location>
        <begin position="982"/>
        <end position="1003"/>
    </location>
</feature>
<dbReference type="PANTHER" id="PTHR32063:SF0">
    <property type="entry name" value="SWARMING MOTILITY PROTEIN SWRC"/>
    <property type="match status" value="1"/>
</dbReference>
<dbReference type="PANTHER" id="PTHR32063">
    <property type="match status" value="1"/>
</dbReference>
<sequence>MTALARLSLANRSLVILIAVALSLFGAFTIPQLKQQLLPSLSFPAAFVVAPYPGAPPEIVEEQVTEPIENSLQGLQNVEEVTSTSREGVAQIQVAFEYGTDVDDAVAKMQQAISGVRSQLPDGVDPQVVAGNTDDIPVLVLAVGDGGDERAMADRIERIMLPELRAIDGVRDAELSGVREERVVITPDMAKLAMRGLSVASIGEALRANGTPVPAGALTEDGKSLTVQVGSRISDLDDLRDLYLTPSQPTAQQQQQQQLSGQPGRPQGPGASAGVRAPQGPVKLGDVATVERKPADATSLARTNGEPSLGVSVMMSPDGNAVAISHAVRDALPGLVRALGDSAPITVVFDQAPYVERSIEDLTTEGLLGLTFAVLVILLFLLSVRSTLVTAVSIPLSVVIALIALWTGDYSLNLLTLGGLTIAVGRVVDDSIVVLENIKRHLEYGEPKHKAIVTAVREVAGAVTASTLTTVAVFLPIAVVGGMVGEMFAPFAITVTVALMASLLVSLTVIPVLAYWFLKTPTVSPEQARAFREQAEERELRNPLQRAYLPVLRFATRHRLVTVLVGLVVFAATMGLAGRLETNFIDASGQNTISISQRMPAGTDLHTTDEAAQKVEDVLAQVEGVESYQVTIGSGSGMFAGLGTGGDRASFSVTLDEDADTDAVTEEVRERIEQLSGVGEVTIGGAHAAGFATDQLQVVVQAPDTKTLRSAAETVRQAMTGVEGLRDVTSNLESSTPRIEVRVDRREAARRGLTEAGIGQVVAQAFRGAPLGQATLDGRATDLVLSLGEAPESVKQVRDLQLPTATGTVKLSQVADVSVVDGPTQVTRIDGERSATITATTTASDLGAVTADLTRELDGLSLPAGASYQIGGVSADQEEAFADLGMAMLAAIAIVFVIMVATFRSFIQPLILLVSVPFAATGAVGLLLATDTPLGVPALIGMLMLIGIVVTNAIVLIDLINQYRAQGMDVIEAVIEGGRRRLRPILMTAVATICALIPMSLGLTGSSGFISQPLAIVVIGGLLSSTLLTLVLVPTLYTMVERTKQRLRRRPRRDDTADASASVPQEQALTPAP</sequence>
<proteinExistence type="predicted"/>
<evidence type="ECO:0000256" key="1">
    <source>
        <dbReference type="SAM" id="MobiDB-lite"/>
    </source>
</evidence>
<reference evidence="3 4" key="1">
    <citation type="submission" date="2016-10" db="EMBL/GenBank/DDBJ databases">
        <authorList>
            <person name="de Groot N.N."/>
        </authorList>
    </citation>
    <scope>NUCLEOTIDE SEQUENCE [LARGE SCALE GENOMIC DNA]</scope>
    <source>
        <strain evidence="3 4">DSM 43794</strain>
    </source>
</reference>
<feature type="transmembrane region" description="Helical" evidence="2">
    <location>
        <begin position="414"/>
        <end position="438"/>
    </location>
</feature>
<feature type="transmembrane region" description="Helical" evidence="2">
    <location>
        <begin position="560"/>
        <end position="578"/>
    </location>
</feature>
<dbReference type="InterPro" id="IPR027463">
    <property type="entry name" value="AcrB_DN_DC_subdom"/>
</dbReference>
<dbReference type="SUPFAM" id="SSF82714">
    <property type="entry name" value="Multidrug efflux transporter AcrB TolC docking domain, DN and DC subdomains"/>
    <property type="match status" value="2"/>
</dbReference>
<dbReference type="Gene3D" id="3.30.70.1440">
    <property type="entry name" value="Multidrug efflux transporter AcrB pore domain"/>
    <property type="match status" value="1"/>
</dbReference>
<dbReference type="Gene3D" id="3.30.70.1320">
    <property type="entry name" value="Multidrug efflux transporter AcrB pore domain like"/>
    <property type="match status" value="1"/>
</dbReference>
<feature type="compositionally biased region" description="Polar residues" evidence="1">
    <location>
        <begin position="1062"/>
        <end position="1073"/>
    </location>
</feature>
<dbReference type="PRINTS" id="PR00702">
    <property type="entry name" value="ACRIFLAVINRP"/>
</dbReference>
<feature type="transmembrane region" description="Helical" evidence="2">
    <location>
        <begin position="389"/>
        <end position="408"/>
    </location>
</feature>
<feature type="transmembrane region" description="Helical" evidence="2">
    <location>
        <begin position="1015"/>
        <end position="1040"/>
    </location>
</feature>
<evidence type="ECO:0000256" key="2">
    <source>
        <dbReference type="SAM" id="Phobius"/>
    </source>
</evidence>
<gene>
    <name evidence="3" type="ORF">SAMN04489764_4038</name>
</gene>
<dbReference type="InterPro" id="IPR001036">
    <property type="entry name" value="Acrflvin-R"/>
</dbReference>
<evidence type="ECO:0000313" key="3">
    <source>
        <dbReference type="EMBL" id="SDR20088.1"/>
    </source>
</evidence>
<protein>
    <submittedName>
        <fullName evidence="3">Hydrophobic/amphiphilic exporter-1, HAE1 family</fullName>
    </submittedName>
</protein>
<dbReference type="Proteomes" id="UP000217103">
    <property type="component" value="Unassembled WGS sequence"/>
</dbReference>
<dbReference type="GO" id="GO:0042910">
    <property type="term" value="F:xenobiotic transmembrane transporter activity"/>
    <property type="evidence" value="ECO:0007669"/>
    <property type="project" value="TreeGrafter"/>
</dbReference>
<feature type="transmembrane region" description="Helical" evidence="2">
    <location>
        <begin position="459"/>
        <end position="479"/>
    </location>
</feature>
<dbReference type="Pfam" id="PF00873">
    <property type="entry name" value="ACR_tran"/>
    <property type="match status" value="2"/>
</dbReference>
<dbReference type="AlphaFoldDB" id="A0A1H1H4R7"/>
<dbReference type="STRING" id="35622.SAMN04489764_4038"/>
<keyword evidence="4" id="KW-1185">Reference proteome</keyword>
<dbReference type="OrthoDB" id="3306666at2"/>
<dbReference type="SUPFAM" id="SSF82866">
    <property type="entry name" value="Multidrug efflux transporter AcrB transmembrane domain"/>
    <property type="match status" value="2"/>
</dbReference>
<dbReference type="Gene3D" id="3.30.2090.10">
    <property type="entry name" value="Multidrug efflux transporter AcrB TolC docking domain, DN and DC subdomains"/>
    <property type="match status" value="2"/>
</dbReference>
<feature type="transmembrane region" description="Helical" evidence="2">
    <location>
        <begin position="366"/>
        <end position="382"/>
    </location>
</feature>
<feature type="transmembrane region" description="Helical" evidence="2">
    <location>
        <begin position="491"/>
        <end position="518"/>
    </location>
</feature>
<dbReference type="RefSeq" id="WP_093261010.1">
    <property type="nucleotide sequence ID" value="NZ_FNKK01000002.1"/>
</dbReference>
<keyword evidence="2" id="KW-0472">Membrane</keyword>
<dbReference type="Gene3D" id="3.30.70.1430">
    <property type="entry name" value="Multidrug efflux transporter AcrB pore domain"/>
    <property type="match status" value="2"/>
</dbReference>
<dbReference type="SUPFAM" id="SSF82693">
    <property type="entry name" value="Multidrug efflux transporter AcrB pore domain, PN1, PN2, PC1 and PC2 subdomains"/>
    <property type="match status" value="3"/>
</dbReference>
<dbReference type="EMBL" id="FNKK01000002">
    <property type="protein sequence ID" value="SDR20088.1"/>
    <property type="molecule type" value="Genomic_DNA"/>
</dbReference>
<organism evidence="3 4">
    <name type="scientific">Thermostaphylospora chromogena</name>
    <dbReference type="NCBI Taxonomy" id="35622"/>
    <lineage>
        <taxon>Bacteria</taxon>
        <taxon>Bacillati</taxon>
        <taxon>Actinomycetota</taxon>
        <taxon>Actinomycetes</taxon>
        <taxon>Streptosporangiales</taxon>
        <taxon>Thermomonosporaceae</taxon>
        <taxon>Thermostaphylospora</taxon>
    </lineage>
</organism>
<feature type="transmembrane region" description="Helical" evidence="2">
    <location>
        <begin position="936"/>
        <end position="961"/>
    </location>
</feature>
<dbReference type="GO" id="GO:0005886">
    <property type="term" value="C:plasma membrane"/>
    <property type="evidence" value="ECO:0007669"/>
    <property type="project" value="TreeGrafter"/>
</dbReference>
<feature type="transmembrane region" description="Helical" evidence="2">
    <location>
        <begin position="910"/>
        <end position="930"/>
    </location>
</feature>
<accession>A0A1H1H4R7</accession>
<feature type="transmembrane region" description="Helical" evidence="2">
    <location>
        <begin position="884"/>
        <end position="903"/>
    </location>
</feature>
<keyword evidence="2" id="KW-1133">Transmembrane helix</keyword>
<keyword evidence="2" id="KW-0812">Transmembrane</keyword>
<evidence type="ECO:0000313" key="4">
    <source>
        <dbReference type="Proteomes" id="UP000217103"/>
    </source>
</evidence>
<feature type="region of interest" description="Disordered" evidence="1">
    <location>
        <begin position="1044"/>
        <end position="1073"/>
    </location>
</feature>
<name>A0A1H1H4R7_9ACTN</name>